<dbReference type="GeneID" id="55971889"/>
<dbReference type="PANTHER" id="PTHR37278">
    <property type="entry name" value="AUTOPHAGY-RELATED PROTEIN 33-RELATED"/>
    <property type="match status" value="1"/>
</dbReference>
<reference evidence="8" key="1">
    <citation type="submission" date="2020-03" db="EMBL/GenBank/DDBJ databases">
        <title>Site-based positive gene gene selection in Geosmithia morbida across the United States reveals a broad range of putative effectors and factors for local host and environmental adapation.</title>
        <authorList>
            <person name="Onufrak A."/>
            <person name="Murdoch R.W."/>
            <person name="Gazis R."/>
            <person name="Huff M."/>
            <person name="Staton M."/>
            <person name="Klingeman W."/>
            <person name="Hadziabdic D."/>
        </authorList>
    </citation>
    <scope>NUCLEOTIDE SEQUENCE</scope>
    <source>
        <strain evidence="8">1262</strain>
    </source>
</reference>
<sequence>MQSSAVSAFKFVGTVSLGLLTGVSYSVSGIAIPAILTLPSALSASLALTNLTSYARLPILALTSLSSVPLLLSYALSPRSARHPYLIYSSLLAVFSAAAPLLVSVPEAPARPEPTRKQQKRPVPSPRPMEASYEVLGEEMHVAEEEEEEEEEGTVINEQDDYLDTVNGEEIRAEALGSSRTHAVRTGLAAVGFLMSVVGIWGDGVSGGAVYVL</sequence>
<comment type="caution">
    <text evidence="8">The sequence shown here is derived from an EMBL/GenBank/DDBJ whole genome shotgun (WGS) entry which is preliminary data.</text>
</comment>
<keyword evidence="9" id="KW-1185">Reference proteome</keyword>
<feature type="region of interest" description="Disordered" evidence="6">
    <location>
        <begin position="108"/>
        <end position="129"/>
    </location>
</feature>
<evidence type="ECO:0000256" key="2">
    <source>
        <dbReference type="ARBA" id="ARBA00022692"/>
    </source>
</evidence>
<comment type="subcellular location">
    <subcellularLocation>
        <location evidence="1">Membrane</location>
        <topology evidence="1">Multi-pass membrane protein</topology>
    </subcellularLocation>
</comment>
<dbReference type="GO" id="GO:0005741">
    <property type="term" value="C:mitochondrial outer membrane"/>
    <property type="evidence" value="ECO:0007669"/>
    <property type="project" value="TreeGrafter"/>
</dbReference>
<keyword evidence="3 7" id="KW-1133">Transmembrane helix</keyword>
<dbReference type="RefSeq" id="XP_035322600.1">
    <property type="nucleotide sequence ID" value="XM_035467634.1"/>
</dbReference>
<evidence type="ECO:0000256" key="5">
    <source>
        <dbReference type="ARBA" id="ARBA00038013"/>
    </source>
</evidence>
<accession>A0A9P5D1I5</accession>
<name>A0A9P5D1I5_9HYPO</name>
<evidence type="ECO:0000313" key="8">
    <source>
        <dbReference type="EMBL" id="KAF4123948.1"/>
    </source>
</evidence>
<dbReference type="PANTHER" id="PTHR37278:SF1">
    <property type="entry name" value="AUTOPHAGY-RELATED PROTEIN 33-RELATED"/>
    <property type="match status" value="1"/>
</dbReference>
<feature type="transmembrane region" description="Helical" evidence="7">
    <location>
        <begin position="56"/>
        <end position="76"/>
    </location>
</feature>
<evidence type="ECO:0000256" key="7">
    <source>
        <dbReference type="SAM" id="Phobius"/>
    </source>
</evidence>
<organism evidence="8 9">
    <name type="scientific">Geosmithia morbida</name>
    <dbReference type="NCBI Taxonomy" id="1094350"/>
    <lineage>
        <taxon>Eukaryota</taxon>
        <taxon>Fungi</taxon>
        <taxon>Dikarya</taxon>
        <taxon>Ascomycota</taxon>
        <taxon>Pezizomycotina</taxon>
        <taxon>Sordariomycetes</taxon>
        <taxon>Hypocreomycetidae</taxon>
        <taxon>Hypocreales</taxon>
        <taxon>Bionectriaceae</taxon>
        <taxon>Geosmithia</taxon>
    </lineage>
</organism>
<evidence type="ECO:0000256" key="1">
    <source>
        <dbReference type="ARBA" id="ARBA00004141"/>
    </source>
</evidence>
<dbReference type="OrthoDB" id="5336366at2759"/>
<dbReference type="Proteomes" id="UP000749293">
    <property type="component" value="Unassembled WGS sequence"/>
</dbReference>
<keyword evidence="2 7" id="KW-0812">Transmembrane</keyword>
<dbReference type="InterPro" id="IPR051668">
    <property type="entry name" value="ATG33"/>
</dbReference>
<keyword evidence="4 7" id="KW-0472">Membrane</keyword>
<dbReference type="GO" id="GO:0000422">
    <property type="term" value="P:autophagy of mitochondrion"/>
    <property type="evidence" value="ECO:0007669"/>
    <property type="project" value="TreeGrafter"/>
</dbReference>
<comment type="similarity">
    <text evidence="5">Belongs to the ATG33 family.</text>
</comment>
<dbReference type="AlphaFoldDB" id="A0A9P5D1I5"/>
<evidence type="ECO:0000256" key="6">
    <source>
        <dbReference type="SAM" id="MobiDB-lite"/>
    </source>
</evidence>
<feature type="transmembrane region" description="Helical" evidence="7">
    <location>
        <begin position="12"/>
        <end position="36"/>
    </location>
</feature>
<evidence type="ECO:0000256" key="4">
    <source>
        <dbReference type="ARBA" id="ARBA00023136"/>
    </source>
</evidence>
<gene>
    <name evidence="8" type="ORF">GMORB2_5664</name>
</gene>
<proteinExistence type="inferred from homology"/>
<dbReference type="EMBL" id="JAANYQ010000005">
    <property type="protein sequence ID" value="KAF4123948.1"/>
    <property type="molecule type" value="Genomic_DNA"/>
</dbReference>
<feature type="transmembrane region" description="Helical" evidence="7">
    <location>
        <begin position="85"/>
        <end position="103"/>
    </location>
</feature>
<dbReference type="GO" id="GO:0016236">
    <property type="term" value="P:macroautophagy"/>
    <property type="evidence" value="ECO:0007669"/>
    <property type="project" value="TreeGrafter"/>
</dbReference>
<evidence type="ECO:0000313" key="9">
    <source>
        <dbReference type="Proteomes" id="UP000749293"/>
    </source>
</evidence>
<evidence type="ECO:0000256" key="3">
    <source>
        <dbReference type="ARBA" id="ARBA00022989"/>
    </source>
</evidence>
<protein>
    <submittedName>
        <fullName evidence="8">Autophagy-related protein 33</fullName>
    </submittedName>
</protein>